<dbReference type="Proteomes" id="UP000663842">
    <property type="component" value="Unassembled WGS sequence"/>
</dbReference>
<evidence type="ECO:0000313" key="9">
    <source>
        <dbReference type="EMBL" id="CAF4133638.1"/>
    </source>
</evidence>
<proteinExistence type="predicted"/>
<gene>
    <name evidence="10" type="ORF">BYL167_LOCUS22505</name>
    <name evidence="1" type="ORF">CJN711_LOCUS8342</name>
    <name evidence="7" type="ORF">GIL414_LOCUS16704</name>
    <name evidence="2" type="ORF">KQP761_LOCUS3235</name>
    <name evidence="5" type="ORF">MBJ925_LOCUS12846</name>
    <name evidence="8" type="ORF">OVN521_LOCUS21276</name>
    <name evidence="6" type="ORF">SMN809_LOCUS5478</name>
    <name evidence="9" type="ORF">UXM345_LOCUS24143</name>
    <name evidence="3" type="ORF">WKI299_LOCUS4206</name>
    <name evidence="4" type="ORF">XDN619_LOCUS2960</name>
</gene>
<dbReference type="EMBL" id="CAJNOV010003048">
    <property type="protein sequence ID" value="CAF1126602.1"/>
    <property type="molecule type" value="Genomic_DNA"/>
</dbReference>
<evidence type="ECO:0000313" key="4">
    <source>
        <dbReference type="EMBL" id="CAF1993243.1"/>
    </source>
</evidence>
<evidence type="ECO:0000313" key="8">
    <source>
        <dbReference type="EMBL" id="CAF4108263.1"/>
    </source>
</evidence>
<dbReference type="Proteomes" id="UP000663866">
    <property type="component" value="Unassembled WGS sequence"/>
</dbReference>
<evidence type="ECO:0000313" key="6">
    <source>
        <dbReference type="EMBL" id="CAF3878452.1"/>
    </source>
</evidence>
<dbReference type="EMBL" id="CAJNOW010000312">
    <property type="protein sequence ID" value="CAF1269942.1"/>
    <property type="molecule type" value="Genomic_DNA"/>
</dbReference>
<dbReference type="EMBL" id="CAJOBG010004386">
    <property type="protein sequence ID" value="CAF4108263.1"/>
    <property type="molecule type" value="Genomic_DNA"/>
</dbReference>
<dbReference type="Proteomes" id="UP000663887">
    <property type="component" value="Unassembled WGS sequence"/>
</dbReference>
<dbReference type="EMBL" id="CAJOBH010013179">
    <property type="protein sequence ID" value="CAF4173632.1"/>
    <property type="molecule type" value="Genomic_DNA"/>
</dbReference>
<reference evidence="1" key="1">
    <citation type="submission" date="2021-02" db="EMBL/GenBank/DDBJ databases">
        <authorList>
            <person name="Nowell W R."/>
        </authorList>
    </citation>
    <scope>NUCLEOTIDE SEQUENCE</scope>
</reference>
<dbReference type="Proteomes" id="UP000681967">
    <property type="component" value="Unassembled WGS sequence"/>
</dbReference>
<dbReference type="Proteomes" id="UP000676336">
    <property type="component" value="Unassembled WGS sequence"/>
</dbReference>
<name>A0A814QZT8_9BILA</name>
<dbReference type="EMBL" id="CAJNRF010000978">
    <property type="protein sequence ID" value="CAF1989646.1"/>
    <property type="molecule type" value="Genomic_DNA"/>
</dbReference>
<dbReference type="EMBL" id="CAJOBI010001381">
    <property type="protein sequence ID" value="CAF3878452.1"/>
    <property type="molecule type" value="Genomic_DNA"/>
</dbReference>
<dbReference type="EMBL" id="CAJNRG010000302">
    <property type="protein sequence ID" value="CAF1993243.1"/>
    <property type="molecule type" value="Genomic_DNA"/>
</dbReference>
<evidence type="ECO:0000313" key="3">
    <source>
        <dbReference type="EMBL" id="CAF1989646.1"/>
    </source>
</evidence>
<evidence type="ECO:0000313" key="2">
    <source>
        <dbReference type="EMBL" id="CAF1269942.1"/>
    </source>
</evidence>
<comment type="caution">
    <text evidence="1">The sequence shown here is derived from an EMBL/GenBank/DDBJ whole genome shotgun (WGS) entry which is preliminary data.</text>
</comment>
<sequence length="88" mass="10125">MLISTTALAFPFLYEIEDGQSPNTADNVDTQRFLKQTVERNPSLFRRNSPLCDYRLHFRPSPLASTLCSYRNNHKGDDANQINPFKYG</sequence>
<dbReference type="Proteomes" id="UP000663855">
    <property type="component" value="Unassembled WGS sequence"/>
</dbReference>
<accession>A0A814QZT8</accession>
<dbReference type="EMBL" id="CAJOBJ010007702">
    <property type="protein sequence ID" value="CAF4092911.1"/>
    <property type="molecule type" value="Genomic_DNA"/>
</dbReference>
<dbReference type="Proteomes" id="UP000681720">
    <property type="component" value="Unassembled WGS sequence"/>
</dbReference>
<dbReference type="Proteomes" id="UP000663856">
    <property type="component" value="Unassembled WGS sequence"/>
</dbReference>
<dbReference type="Proteomes" id="UP000663834">
    <property type="component" value="Unassembled WGS sequence"/>
</dbReference>
<dbReference type="AlphaFoldDB" id="A0A814QZT8"/>
<protein>
    <submittedName>
        <fullName evidence="1">Uncharacterized protein</fullName>
    </submittedName>
</protein>
<evidence type="ECO:0000313" key="5">
    <source>
        <dbReference type="EMBL" id="CAF2050076.1"/>
    </source>
</evidence>
<dbReference type="EMBL" id="CAJOBF010004328">
    <property type="protein sequence ID" value="CAF4133638.1"/>
    <property type="molecule type" value="Genomic_DNA"/>
</dbReference>
<evidence type="ECO:0000313" key="1">
    <source>
        <dbReference type="EMBL" id="CAF1126602.1"/>
    </source>
</evidence>
<evidence type="ECO:0000313" key="10">
    <source>
        <dbReference type="EMBL" id="CAF4173632.1"/>
    </source>
</evidence>
<keyword evidence="12" id="KW-1185">Reference proteome</keyword>
<dbReference type="OrthoDB" id="10001464at2759"/>
<evidence type="ECO:0000313" key="7">
    <source>
        <dbReference type="EMBL" id="CAF4092911.1"/>
    </source>
</evidence>
<organism evidence="1 11">
    <name type="scientific">Rotaria magnacalcarata</name>
    <dbReference type="NCBI Taxonomy" id="392030"/>
    <lineage>
        <taxon>Eukaryota</taxon>
        <taxon>Metazoa</taxon>
        <taxon>Spiralia</taxon>
        <taxon>Gnathifera</taxon>
        <taxon>Rotifera</taxon>
        <taxon>Eurotatoria</taxon>
        <taxon>Bdelloidea</taxon>
        <taxon>Philodinida</taxon>
        <taxon>Philodinidae</taxon>
        <taxon>Rotaria</taxon>
    </lineage>
</organism>
<evidence type="ECO:0000313" key="11">
    <source>
        <dbReference type="Proteomes" id="UP000663855"/>
    </source>
</evidence>
<evidence type="ECO:0000313" key="12">
    <source>
        <dbReference type="Proteomes" id="UP000663866"/>
    </source>
</evidence>
<dbReference type="Proteomes" id="UP000663824">
    <property type="component" value="Unassembled WGS sequence"/>
</dbReference>
<dbReference type="EMBL" id="CAJNRE010005835">
    <property type="protein sequence ID" value="CAF2050076.1"/>
    <property type="molecule type" value="Genomic_DNA"/>
</dbReference>